<dbReference type="PROSITE" id="PS51257">
    <property type="entry name" value="PROKAR_LIPOPROTEIN"/>
    <property type="match status" value="1"/>
</dbReference>
<dbReference type="InterPro" id="IPR052698">
    <property type="entry name" value="MoCofactor_Util/Proc"/>
</dbReference>
<name>A0A381VJ15_9ZZZZ</name>
<feature type="non-terminal residue" evidence="2">
    <location>
        <position position="216"/>
    </location>
</feature>
<protein>
    <recommendedName>
        <fullName evidence="1">XdhC- CoxI domain-containing protein</fullName>
    </recommendedName>
</protein>
<feature type="domain" description="XdhC- CoxI" evidence="1">
    <location>
        <begin position="8"/>
        <end position="73"/>
    </location>
</feature>
<dbReference type="PANTHER" id="PTHR30388:SF6">
    <property type="entry name" value="XANTHINE DEHYDROGENASE SUBUNIT A-RELATED"/>
    <property type="match status" value="1"/>
</dbReference>
<dbReference type="InterPro" id="IPR003777">
    <property type="entry name" value="XdhC_CoxI"/>
</dbReference>
<dbReference type="PANTHER" id="PTHR30388">
    <property type="entry name" value="ALDEHYDE OXIDOREDUCTASE MOLYBDENUM COFACTOR ASSEMBLY PROTEIN"/>
    <property type="match status" value="1"/>
</dbReference>
<dbReference type="AlphaFoldDB" id="A0A381VJ15"/>
<dbReference type="Pfam" id="PF02625">
    <property type="entry name" value="XdhC_CoxI"/>
    <property type="match status" value="1"/>
</dbReference>
<reference evidence="2" key="1">
    <citation type="submission" date="2018-05" db="EMBL/GenBank/DDBJ databases">
        <authorList>
            <person name="Lanie J.A."/>
            <person name="Ng W.-L."/>
            <person name="Kazmierczak K.M."/>
            <person name="Andrzejewski T.M."/>
            <person name="Davidsen T.M."/>
            <person name="Wayne K.J."/>
            <person name="Tettelin H."/>
            <person name="Glass J.I."/>
            <person name="Rusch D."/>
            <person name="Podicherti R."/>
            <person name="Tsui H.-C.T."/>
            <person name="Winkler M.E."/>
        </authorList>
    </citation>
    <scope>NUCLEOTIDE SEQUENCE</scope>
</reference>
<evidence type="ECO:0000259" key="1">
    <source>
        <dbReference type="Pfam" id="PF02625"/>
    </source>
</evidence>
<gene>
    <name evidence="2" type="ORF">METZ01_LOCUS92642</name>
</gene>
<dbReference type="EMBL" id="UINC01008854">
    <property type="protein sequence ID" value="SVA39788.1"/>
    <property type="molecule type" value="Genomic_DNA"/>
</dbReference>
<accession>A0A381VJ15</accession>
<sequence length="216" mass="22542">MDRLAELTAAGQGAAIACVVRISGSAYRRPGARFLVADDGSTLGGISGGCLEEDVRQTGLGVIETGECRMLHYETGNDDDAIWGLGLGCDGTVDIFVAPATRPDYPKVLNQLRNLLDGNSPFAVITIIGNTSPANGAEFDNRIVVLTTDPDQPKCTGLDAEFLALARVATEDGVSHTIEAKGICAFVELFEPPPYLVICGASDDAIPMVRSAADAG</sequence>
<proteinExistence type="predicted"/>
<organism evidence="2">
    <name type="scientific">marine metagenome</name>
    <dbReference type="NCBI Taxonomy" id="408172"/>
    <lineage>
        <taxon>unclassified sequences</taxon>
        <taxon>metagenomes</taxon>
        <taxon>ecological metagenomes</taxon>
    </lineage>
</organism>
<evidence type="ECO:0000313" key="2">
    <source>
        <dbReference type="EMBL" id="SVA39788.1"/>
    </source>
</evidence>